<dbReference type="EMBL" id="CADCTB010000036">
    <property type="protein sequence ID" value="CAA9218943.1"/>
    <property type="molecule type" value="Genomic_DNA"/>
</dbReference>
<feature type="compositionally biased region" description="Basic residues" evidence="1">
    <location>
        <begin position="15"/>
        <end position="27"/>
    </location>
</feature>
<feature type="compositionally biased region" description="Basic and acidic residues" evidence="1">
    <location>
        <begin position="191"/>
        <end position="207"/>
    </location>
</feature>
<reference evidence="2" key="1">
    <citation type="submission" date="2020-02" db="EMBL/GenBank/DDBJ databases">
        <authorList>
            <person name="Meier V. D."/>
        </authorList>
    </citation>
    <scope>NUCLEOTIDE SEQUENCE</scope>
    <source>
        <strain evidence="2">AVDCRST_MAG10</strain>
    </source>
</reference>
<feature type="region of interest" description="Disordered" evidence="1">
    <location>
        <begin position="147"/>
        <end position="207"/>
    </location>
</feature>
<accession>A0A6J4HBH8</accession>
<gene>
    <name evidence="2" type="ORF">AVDCRST_MAG10-546</name>
</gene>
<feature type="non-terminal residue" evidence="2">
    <location>
        <position position="1"/>
    </location>
</feature>
<dbReference type="AlphaFoldDB" id="A0A6J4HBH8"/>
<feature type="compositionally biased region" description="Basic and acidic residues" evidence="1">
    <location>
        <begin position="47"/>
        <end position="69"/>
    </location>
</feature>
<organism evidence="2">
    <name type="scientific">uncultured Acidimicrobiales bacterium</name>
    <dbReference type="NCBI Taxonomy" id="310071"/>
    <lineage>
        <taxon>Bacteria</taxon>
        <taxon>Bacillati</taxon>
        <taxon>Actinomycetota</taxon>
        <taxon>Acidimicrobiia</taxon>
        <taxon>Acidimicrobiales</taxon>
        <taxon>environmental samples</taxon>
    </lineage>
</organism>
<feature type="compositionally biased region" description="Gly residues" evidence="1">
    <location>
        <begin position="70"/>
        <end position="82"/>
    </location>
</feature>
<evidence type="ECO:0000256" key="1">
    <source>
        <dbReference type="SAM" id="MobiDB-lite"/>
    </source>
</evidence>
<name>A0A6J4HBH8_9ACTN</name>
<proteinExistence type="predicted"/>
<protein>
    <submittedName>
        <fullName evidence="2">Uncharacterized protein</fullName>
    </submittedName>
</protein>
<sequence>EEVADAARSGCFAGRRLRLGRRRHGRPHDHGGHQLATHQRGRHHGDRRPGHVGRPDDPPVGRHVDHEGRPGGGQGGHRAPGGGRHRPRGEQVPGHRRPGPSDHTGPGDRHQREEVRLPPLAVQRQPGAVPQLPHRVGHVAPAHRLDRHRSRAGDEGGCPGRRRPGEGHRRARPAAGLLLRVAGGVGVARGRPNDRRRGERLQDRHPDHRWRPGVLVQVHRRL</sequence>
<feature type="non-terminal residue" evidence="2">
    <location>
        <position position="222"/>
    </location>
</feature>
<feature type="region of interest" description="Disordered" evidence="1">
    <location>
        <begin position="1"/>
        <end position="112"/>
    </location>
</feature>
<feature type="compositionally biased region" description="Low complexity" evidence="1">
    <location>
        <begin position="173"/>
        <end position="182"/>
    </location>
</feature>
<evidence type="ECO:0000313" key="2">
    <source>
        <dbReference type="EMBL" id="CAA9218943.1"/>
    </source>
</evidence>